<evidence type="ECO:0008006" key="3">
    <source>
        <dbReference type="Google" id="ProtNLM"/>
    </source>
</evidence>
<reference evidence="1 2" key="1">
    <citation type="submission" date="2014-03" db="EMBL/GenBank/DDBJ databases">
        <title>Bradyrhizobium valentinum sp. nov., isolated from effective nodules of Lupinus mariae-josephae, a lupine endemic of basic-lime soils in Eastern Spain.</title>
        <authorList>
            <person name="Duran D."/>
            <person name="Rey L."/>
            <person name="Navarro A."/>
            <person name="Busquets A."/>
            <person name="Imperial J."/>
            <person name="Ruiz-Argueso T."/>
        </authorList>
    </citation>
    <scope>NUCLEOTIDE SEQUENCE [LARGE SCALE GENOMIC DNA]</scope>
    <source>
        <strain evidence="1 2">LmjM3</strain>
    </source>
</reference>
<organism evidence="1 2">
    <name type="scientific">Bradyrhizobium valentinum</name>
    <dbReference type="NCBI Taxonomy" id="1518501"/>
    <lineage>
        <taxon>Bacteria</taxon>
        <taxon>Pseudomonadati</taxon>
        <taxon>Pseudomonadota</taxon>
        <taxon>Alphaproteobacteria</taxon>
        <taxon>Hyphomicrobiales</taxon>
        <taxon>Nitrobacteraceae</taxon>
        <taxon>Bradyrhizobium</taxon>
    </lineage>
</organism>
<dbReference type="AlphaFoldDB" id="A0A0R3KS13"/>
<evidence type="ECO:0000313" key="2">
    <source>
        <dbReference type="Proteomes" id="UP000051913"/>
    </source>
</evidence>
<accession>A0A0R3KS13</accession>
<dbReference type="Proteomes" id="UP000051913">
    <property type="component" value="Unassembled WGS sequence"/>
</dbReference>
<keyword evidence="2" id="KW-1185">Reference proteome</keyword>
<protein>
    <recommendedName>
        <fullName evidence="3">Porin domain-containing protein</fullName>
    </recommendedName>
</protein>
<evidence type="ECO:0000313" key="1">
    <source>
        <dbReference type="EMBL" id="KRQ96302.1"/>
    </source>
</evidence>
<sequence length="184" mass="19361">MVRNIEINNEAAVPAQRYDASTLGYGIGASGALNLLDKRLTLFATANHGSGIGRYLSTVSTGFGAVTNFGLSGVTAQRAQIDTVTATAGLVGLQYKFLPNLQSNAIVAAASLNYPNYVTQFITTSSVINRSLWATSVNLIYSPVPSVDLGVEYQHGSRTLLVTDSNGVVGGTADRVQGMVLVRF</sequence>
<proteinExistence type="predicted"/>
<dbReference type="EMBL" id="LLXX01000194">
    <property type="protein sequence ID" value="KRQ96302.1"/>
    <property type="molecule type" value="Genomic_DNA"/>
</dbReference>
<dbReference type="SUPFAM" id="SSF56935">
    <property type="entry name" value="Porins"/>
    <property type="match status" value="1"/>
</dbReference>
<gene>
    <name evidence="1" type="ORF">CP49_37105</name>
</gene>
<dbReference type="STRING" id="1518501.CQ10_37905"/>
<name>A0A0R3KS13_9BRAD</name>
<comment type="caution">
    <text evidence="1">The sequence shown here is derived from an EMBL/GenBank/DDBJ whole genome shotgun (WGS) entry which is preliminary data.</text>
</comment>